<evidence type="ECO:0000256" key="1">
    <source>
        <dbReference type="SAM" id="SignalP"/>
    </source>
</evidence>
<dbReference type="EMBL" id="CAJNOC010002987">
    <property type="protein sequence ID" value="CAF0961546.1"/>
    <property type="molecule type" value="Genomic_DNA"/>
</dbReference>
<organism evidence="2 3">
    <name type="scientific">Brachionus calyciflorus</name>
    <dbReference type="NCBI Taxonomy" id="104777"/>
    <lineage>
        <taxon>Eukaryota</taxon>
        <taxon>Metazoa</taxon>
        <taxon>Spiralia</taxon>
        <taxon>Gnathifera</taxon>
        <taxon>Rotifera</taxon>
        <taxon>Eurotatoria</taxon>
        <taxon>Monogononta</taxon>
        <taxon>Pseudotrocha</taxon>
        <taxon>Ploima</taxon>
        <taxon>Brachionidae</taxon>
        <taxon>Brachionus</taxon>
    </lineage>
</organism>
<evidence type="ECO:0000313" key="2">
    <source>
        <dbReference type="EMBL" id="CAF0961546.1"/>
    </source>
</evidence>
<keyword evidence="1" id="KW-0732">Signal</keyword>
<evidence type="ECO:0000313" key="3">
    <source>
        <dbReference type="Proteomes" id="UP000663879"/>
    </source>
</evidence>
<feature type="signal peptide" evidence="1">
    <location>
        <begin position="1"/>
        <end position="19"/>
    </location>
</feature>
<comment type="caution">
    <text evidence="2">The sequence shown here is derived from an EMBL/GenBank/DDBJ whole genome shotgun (WGS) entry which is preliminary data.</text>
</comment>
<dbReference type="PANTHER" id="PTHR21721:SF27">
    <property type="entry name" value="GH09876P"/>
    <property type="match status" value="1"/>
</dbReference>
<dbReference type="PROSITE" id="PS51257">
    <property type="entry name" value="PROKAR_LIPOPROTEIN"/>
    <property type="match status" value="1"/>
</dbReference>
<sequence>MRILKLFLILNHLIALYSCLKCLKCNGCSTNSLGSLETCTEANSQCFKGIQFGFVYQGCTALSAFQLASFYTNIQMCSSDYCNKNTQSISENKLKCFYCLGCSTSSSNILECPNLSYTCYSGIKSGKVYQGCTNLNYDNLSTMYSNVKLCSTNYCNEYNQVIPLSLTCYSCQGCDPNVINRRTEKCPDESYNCFNGNLNGLLYQGCSQDMSNSLVYNYKNFQICSENLCNMNSFSQGGLSCFSCTGCMSYDANKKKEICKDFSYRCFTGTVQGFTHQGCTKWVDSSLSAAYKNVKTCNQNLCNTFSVLNVSQIKKHNFFLSLAILLYIIIS</sequence>
<dbReference type="AlphaFoldDB" id="A0A814E2E6"/>
<proteinExistence type="predicted"/>
<feature type="chain" id="PRO_5032669309" evidence="1">
    <location>
        <begin position="20"/>
        <end position="331"/>
    </location>
</feature>
<gene>
    <name evidence="2" type="ORF">OXX778_LOCUS14475</name>
</gene>
<dbReference type="PANTHER" id="PTHR21721">
    <property type="entry name" value="GH09876P-RELATED"/>
    <property type="match status" value="1"/>
</dbReference>
<dbReference type="Proteomes" id="UP000663879">
    <property type="component" value="Unassembled WGS sequence"/>
</dbReference>
<reference evidence="2" key="1">
    <citation type="submission" date="2021-02" db="EMBL/GenBank/DDBJ databases">
        <authorList>
            <person name="Nowell W R."/>
        </authorList>
    </citation>
    <scope>NUCLEOTIDE SEQUENCE</scope>
    <source>
        <strain evidence="2">Ploen Becks lab</strain>
    </source>
</reference>
<protein>
    <submittedName>
        <fullName evidence="2">Uncharacterized protein</fullName>
    </submittedName>
</protein>
<accession>A0A814E2E6</accession>
<keyword evidence="3" id="KW-1185">Reference proteome</keyword>
<name>A0A814E2E6_9BILA</name>